<dbReference type="OrthoDB" id="6494800at2"/>
<dbReference type="KEGG" id="nwa:Nwat_2842"/>
<dbReference type="AlphaFoldDB" id="D8KBE7"/>
<dbReference type="RefSeq" id="WP_013221659.1">
    <property type="nucleotide sequence ID" value="NC_014315.1"/>
</dbReference>
<dbReference type="EMBL" id="CP002086">
    <property type="protein sequence ID" value="ADJ29594.1"/>
    <property type="molecule type" value="Genomic_DNA"/>
</dbReference>
<accession>D8KBE7</accession>
<dbReference type="Proteomes" id="UP000000393">
    <property type="component" value="Chromosome"/>
</dbReference>
<evidence type="ECO:0008006" key="3">
    <source>
        <dbReference type="Google" id="ProtNLM"/>
    </source>
</evidence>
<dbReference type="STRING" id="105559.Nwat_2842"/>
<reference evidence="1 2" key="1">
    <citation type="submission" date="2010-06" db="EMBL/GenBank/DDBJ databases">
        <title>Complete sequence of chromosome of Nitrosococcus watsoni C-113.</title>
        <authorList>
            <consortium name="US DOE Joint Genome Institute"/>
            <person name="Lucas S."/>
            <person name="Copeland A."/>
            <person name="Lapidus A."/>
            <person name="Cheng J.-F."/>
            <person name="Bruce D."/>
            <person name="Goodwin L."/>
            <person name="Pitluck S."/>
            <person name="Malfatti S.A."/>
            <person name="Chain P.S.G."/>
            <person name="Land M."/>
            <person name="Hauser L."/>
            <person name="Kyrpides N."/>
            <person name="Ivanova N."/>
            <person name="Cambell M.A."/>
            <person name="Heidelberg J.F."/>
            <person name="Klotz M.G."/>
            <person name="Woyke T."/>
        </authorList>
    </citation>
    <scope>NUCLEOTIDE SEQUENCE [LARGE SCALE GENOMIC DNA]</scope>
    <source>
        <strain evidence="1 2">C-113</strain>
    </source>
</reference>
<gene>
    <name evidence="1" type="ordered locus">Nwat_2842</name>
</gene>
<keyword evidence="2" id="KW-1185">Reference proteome</keyword>
<evidence type="ECO:0000313" key="2">
    <source>
        <dbReference type="Proteomes" id="UP000000393"/>
    </source>
</evidence>
<evidence type="ECO:0000313" key="1">
    <source>
        <dbReference type="EMBL" id="ADJ29594.1"/>
    </source>
</evidence>
<sequence length="516" mass="59008">MAAVDRGEFSQQTTGLKVVMGMLKELEKASIRYCHWKSNEHVHEGMVGVTDLDILVDKYPSDALNRVLAGAEFKRFATVPHNAYPGVEDYLAMDRDTGRLVHIHLHHQLVAGEAHLKGYRLPWEKLMLETRYWDSEHDIYVAEPNIEFLLLLVRATLKLRLRDRLLHMLGRDYFRGDFEREFNWLRERADPGRVAQLAAELLGQEAAVSCQRLIEGSPTFAELLNFRKLSMPLLREYRTYGVVEGKLRGLWRELHWLFGAVSRHYLLGHGLFRRVPSGGGVLVAFLGCDGSGKSSLAEDTAKWLSWKIDAMPVYLGSGDGPSSLLRWPMKVTLAALQKLGLLQKKQPAGTRGDDNRLSRGRSLLALVRPALKVPWALALALEKRGKLRRITKARNKGMIVVCDRYPQSQVMGFGDGPLLNHWRNHPWKIKRILAAWEAIPYQKAELYPPDLIIKLQVTPETALQRKGEMDIEECKRRVEAVKRLQYPPFTKVADVDANQIFDDVLLQVKRYIWEEV</sequence>
<protein>
    <recommendedName>
        <fullName evidence="3">Thymidylate kinase</fullName>
    </recommendedName>
</protein>
<dbReference type="eggNOG" id="COG0125">
    <property type="taxonomic scope" value="Bacteria"/>
</dbReference>
<dbReference type="Gene3D" id="3.40.50.300">
    <property type="entry name" value="P-loop containing nucleotide triphosphate hydrolases"/>
    <property type="match status" value="1"/>
</dbReference>
<organism evidence="1 2">
    <name type="scientific">Nitrosococcus watsoni (strain C-113)</name>
    <dbReference type="NCBI Taxonomy" id="105559"/>
    <lineage>
        <taxon>Bacteria</taxon>
        <taxon>Pseudomonadati</taxon>
        <taxon>Pseudomonadota</taxon>
        <taxon>Gammaproteobacteria</taxon>
        <taxon>Chromatiales</taxon>
        <taxon>Chromatiaceae</taxon>
        <taxon>Nitrosococcus</taxon>
    </lineage>
</organism>
<proteinExistence type="predicted"/>
<dbReference type="SUPFAM" id="SSF52540">
    <property type="entry name" value="P-loop containing nucleoside triphosphate hydrolases"/>
    <property type="match status" value="1"/>
</dbReference>
<dbReference type="HOGENOM" id="CLU_527678_0_0_6"/>
<name>D8KBE7_NITWC</name>
<dbReference type="InterPro" id="IPR027417">
    <property type="entry name" value="P-loop_NTPase"/>
</dbReference>